<dbReference type="InterPro" id="IPR002797">
    <property type="entry name" value="Polysacc_synth"/>
</dbReference>
<feature type="transmembrane region" description="Helical" evidence="5">
    <location>
        <begin position="247"/>
        <end position="269"/>
    </location>
</feature>
<keyword evidence="2 5" id="KW-0812">Transmembrane</keyword>
<feature type="transmembrane region" description="Helical" evidence="5">
    <location>
        <begin position="86"/>
        <end position="108"/>
    </location>
</feature>
<feature type="transmembrane region" description="Helical" evidence="5">
    <location>
        <begin position="143"/>
        <end position="163"/>
    </location>
</feature>
<evidence type="ECO:0000313" key="7">
    <source>
        <dbReference type="Proteomes" id="UP000251634"/>
    </source>
</evidence>
<dbReference type="AlphaFoldDB" id="A0A329TQL1"/>
<dbReference type="CDD" id="cd13128">
    <property type="entry name" value="MATE_Wzx_like"/>
    <property type="match status" value="1"/>
</dbReference>
<comment type="subcellular location">
    <subcellularLocation>
        <location evidence="1">Membrane</location>
        <topology evidence="1">Multi-pass membrane protein</topology>
    </subcellularLocation>
</comment>
<feature type="transmembrane region" description="Helical" evidence="5">
    <location>
        <begin position="354"/>
        <end position="377"/>
    </location>
</feature>
<evidence type="ECO:0000256" key="4">
    <source>
        <dbReference type="ARBA" id="ARBA00023136"/>
    </source>
</evidence>
<feature type="transmembrane region" description="Helical" evidence="5">
    <location>
        <begin position="438"/>
        <end position="460"/>
    </location>
</feature>
<evidence type="ECO:0000256" key="5">
    <source>
        <dbReference type="SAM" id="Phobius"/>
    </source>
</evidence>
<organism evidence="6 7">
    <name type="scientific">Faecalibacterium prausnitzii</name>
    <dbReference type="NCBI Taxonomy" id="853"/>
    <lineage>
        <taxon>Bacteria</taxon>
        <taxon>Bacillati</taxon>
        <taxon>Bacillota</taxon>
        <taxon>Clostridia</taxon>
        <taxon>Eubacteriales</taxon>
        <taxon>Oscillospiraceae</taxon>
        <taxon>Faecalibacterium</taxon>
    </lineage>
</organism>
<feature type="transmembrane region" description="Helical" evidence="5">
    <location>
        <begin position="12"/>
        <end position="35"/>
    </location>
</feature>
<comment type="caution">
    <text evidence="6">The sequence shown here is derived from an EMBL/GenBank/DDBJ whole genome shotgun (WGS) entry which is preliminary data.</text>
</comment>
<evidence type="ECO:0000256" key="3">
    <source>
        <dbReference type="ARBA" id="ARBA00022989"/>
    </source>
</evidence>
<keyword evidence="3 5" id="KW-1133">Transmembrane helix</keyword>
<feature type="transmembrane region" description="Helical" evidence="5">
    <location>
        <begin position="210"/>
        <end position="227"/>
    </location>
</feature>
<dbReference type="Proteomes" id="UP000251634">
    <property type="component" value="Unassembled WGS sequence"/>
</dbReference>
<proteinExistence type="predicted"/>
<dbReference type="InterPro" id="IPR052556">
    <property type="entry name" value="PolySynth_Transporter"/>
</dbReference>
<keyword evidence="4 5" id="KW-0472">Membrane</keyword>
<feature type="transmembrane region" description="Helical" evidence="5">
    <location>
        <begin position="47"/>
        <end position="65"/>
    </location>
</feature>
<evidence type="ECO:0000256" key="2">
    <source>
        <dbReference type="ARBA" id="ARBA00022692"/>
    </source>
</evidence>
<dbReference type="Pfam" id="PF01943">
    <property type="entry name" value="Polysacc_synt"/>
    <property type="match status" value="1"/>
</dbReference>
<feature type="transmembrane region" description="Helical" evidence="5">
    <location>
        <begin position="383"/>
        <end position="402"/>
    </location>
</feature>
<sequence length="480" mass="53503">MQKSLLKNSIFNIIYTVSNILFPFVTSIYVSRILLPAGVGKVAGAQNLVSYFVTLAALGLPSYGVREFAKVRENSERKDTLFTELFIINLISTTISIVAYAALLIWNSGFNNEWTLYICCGLTILFNYLNIDWIYQGLEEYGYITGRSIAIKIVSLFLLVALVRTKEDYVIYALLTSLALGGNYIFNVIHAHKIVRFSFAGLNIKKHIKPVAVIAGIIFMSTIYNKVDVTMLKMLSTDEAIGYYSYAQKTVNIVLTMCSAVTATFLPRLSYYYENDKNGFYKLFDKGFQILCFGVIPLAIGLFIVAQQAVILLYGNDFAPTGETIRLMCPLILIKGFGDLLCYQLAYSSKNERILLPASTFASVINIIANAILIPIYSQNGAVIASVLSELTTNVIQFVYLYRKVKYHIEIKAIVMAFVSSLVMAICVYSLINPKLSLAVALIVEIGLGGVSYLIMNLLMKNQVMVELLSKVLKKSRTKI</sequence>
<dbReference type="PANTHER" id="PTHR43424">
    <property type="entry name" value="LOCUS PUTATIVE PROTEIN 1-RELATED"/>
    <property type="match status" value="1"/>
</dbReference>
<evidence type="ECO:0000313" key="6">
    <source>
        <dbReference type="EMBL" id="RAW51263.1"/>
    </source>
</evidence>
<dbReference type="RefSeq" id="WP_112115139.1">
    <property type="nucleotide sequence ID" value="NZ_PRKZ01000002.1"/>
</dbReference>
<gene>
    <name evidence="6" type="ORF">C4N25_04520</name>
</gene>
<protein>
    <submittedName>
        <fullName evidence="6">Flippase</fullName>
    </submittedName>
</protein>
<dbReference type="PANTHER" id="PTHR43424:SF1">
    <property type="entry name" value="LOCUS PUTATIVE PROTEIN 1-RELATED"/>
    <property type="match status" value="1"/>
</dbReference>
<feature type="transmembrane region" description="Helical" evidence="5">
    <location>
        <begin position="414"/>
        <end position="432"/>
    </location>
</feature>
<name>A0A329TQL1_9FIRM</name>
<accession>A0A329TQL1</accession>
<feature type="transmembrane region" description="Helical" evidence="5">
    <location>
        <begin position="169"/>
        <end position="189"/>
    </location>
</feature>
<dbReference type="GO" id="GO:0016020">
    <property type="term" value="C:membrane"/>
    <property type="evidence" value="ECO:0007669"/>
    <property type="project" value="UniProtKB-SubCell"/>
</dbReference>
<dbReference type="EMBL" id="PRKZ01000002">
    <property type="protein sequence ID" value="RAW51263.1"/>
    <property type="molecule type" value="Genomic_DNA"/>
</dbReference>
<feature type="transmembrane region" description="Helical" evidence="5">
    <location>
        <begin position="290"/>
        <end position="313"/>
    </location>
</feature>
<feature type="transmembrane region" description="Helical" evidence="5">
    <location>
        <begin position="114"/>
        <end position="131"/>
    </location>
</feature>
<evidence type="ECO:0000256" key="1">
    <source>
        <dbReference type="ARBA" id="ARBA00004141"/>
    </source>
</evidence>
<reference evidence="6 7" key="1">
    <citation type="submission" date="2018-02" db="EMBL/GenBank/DDBJ databases">
        <title>Complete genome sequencing of Faecalibacterium prausnitzii strains isolated from the human gut.</title>
        <authorList>
            <person name="Fitzgerald B.C."/>
            <person name="Shkoporov A.N."/>
            <person name="Ross P.R."/>
            <person name="Hill C."/>
        </authorList>
    </citation>
    <scope>NUCLEOTIDE SEQUENCE [LARGE SCALE GENOMIC DNA]</scope>
    <source>
        <strain evidence="6 7">APC942/8-14-2</strain>
    </source>
</reference>